<dbReference type="EMBL" id="BGPR01000374">
    <property type="protein sequence ID" value="GBM16484.1"/>
    <property type="molecule type" value="Genomic_DNA"/>
</dbReference>
<gene>
    <name evidence="1" type="ORF">AVEN_94965_1</name>
</gene>
<accession>A0A4Y2DKU4</accession>
<dbReference type="AlphaFoldDB" id="A0A4Y2DKU4"/>
<keyword evidence="2" id="KW-1185">Reference proteome</keyword>
<evidence type="ECO:0000313" key="1">
    <source>
        <dbReference type="EMBL" id="GBM16484.1"/>
    </source>
</evidence>
<proteinExistence type="predicted"/>
<protein>
    <submittedName>
        <fullName evidence="1">Uncharacterized protein</fullName>
    </submittedName>
</protein>
<sequence length="115" mass="13530">MTIYVQFLSSGVPKLFGYSRMKCRMSSLQMEMRFSYLKLVHDRRSECVFGVSPRRAKPGSLLTRRLNNSCIISPLLRSDFCVCVLHWRYQILVGSRRSTFRDQFELDSRGKRINI</sequence>
<dbReference type="Proteomes" id="UP000499080">
    <property type="component" value="Unassembled WGS sequence"/>
</dbReference>
<reference evidence="1 2" key="1">
    <citation type="journal article" date="2019" name="Sci. Rep.">
        <title>Orb-weaving spider Araneus ventricosus genome elucidates the spidroin gene catalogue.</title>
        <authorList>
            <person name="Kono N."/>
            <person name="Nakamura H."/>
            <person name="Ohtoshi R."/>
            <person name="Moran D.A.P."/>
            <person name="Shinohara A."/>
            <person name="Yoshida Y."/>
            <person name="Fujiwara M."/>
            <person name="Mori M."/>
            <person name="Tomita M."/>
            <person name="Arakawa K."/>
        </authorList>
    </citation>
    <scope>NUCLEOTIDE SEQUENCE [LARGE SCALE GENOMIC DNA]</scope>
</reference>
<name>A0A4Y2DKU4_ARAVE</name>
<evidence type="ECO:0000313" key="2">
    <source>
        <dbReference type="Proteomes" id="UP000499080"/>
    </source>
</evidence>
<comment type="caution">
    <text evidence="1">The sequence shown here is derived from an EMBL/GenBank/DDBJ whole genome shotgun (WGS) entry which is preliminary data.</text>
</comment>
<organism evidence="1 2">
    <name type="scientific">Araneus ventricosus</name>
    <name type="common">Orbweaver spider</name>
    <name type="synonym">Epeira ventricosa</name>
    <dbReference type="NCBI Taxonomy" id="182803"/>
    <lineage>
        <taxon>Eukaryota</taxon>
        <taxon>Metazoa</taxon>
        <taxon>Ecdysozoa</taxon>
        <taxon>Arthropoda</taxon>
        <taxon>Chelicerata</taxon>
        <taxon>Arachnida</taxon>
        <taxon>Araneae</taxon>
        <taxon>Araneomorphae</taxon>
        <taxon>Entelegynae</taxon>
        <taxon>Araneoidea</taxon>
        <taxon>Araneidae</taxon>
        <taxon>Araneus</taxon>
    </lineage>
</organism>